<dbReference type="Proteomes" id="UP000036356">
    <property type="component" value="Unassembled WGS sequence"/>
</dbReference>
<dbReference type="CDD" id="cd17324">
    <property type="entry name" value="MFS_NepI_like"/>
    <property type="match status" value="1"/>
</dbReference>
<evidence type="ECO:0000256" key="4">
    <source>
        <dbReference type="ARBA" id="ARBA00022475"/>
    </source>
</evidence>
<feature type="transmembrane region" description="Helical" evidence="8">
    <location>
        <begin position="169"/>
        <end position="191"/>
    </location>
</feature>
<keyword evidence="6 8" id="KW-1133">Transmembrane helix</keyword>
<comment type="similarity">
    <text evidence="2">Belongs to the major facilitator superfamily.</text>
</comment>
<keyword evidence="11" id="KW-1185">Reference proteome</keyword>
<dbReference type="STRING" id="476652.DEAC_c05520"/>
<keyword evidence="7 8" id="KW-0472">Membrane</keyword>
<evidence type="ECO:0000256" key="1">
    <source>
        <dbReference type="ARBA" id="ARBA00004651"/>
    </source>
</evidence>
<evidence type="ECO:0000259" key="9">
    <source>
        <dbReference type="PROSITE" id="PS50850"/>
    </source>
</evidence>
<dbReference type="InterPro" id="IPR011701">
    <property type="entry name" value="MFS"/>
</dbReference>
<feature type="transmembrane region" description="Helical" evidence="8">
    <location>
        <begin position="51"/>
        <end position="71"/>
    </location>
</feature>
<organism evidence="10 11">
    <name type="scientific">Desulfosporosinus acididurans</name>
    <dbReference type="NCBI Taxonomy" id="476652"/>
    <lineage>
        <taxon>Bacteria</taxon>
        <taxon>Bacillati</taxon>
        <taxon>Bacillota</taxon>
        <taxon>Clostridia</taxon>
        <taxon>Eubacteriales</taxon>
        <taxon>Desulfitobacteriaceae</taxon>
        <taxon>Desulfosporosinus</taxon>
    </lineage>
</organism>
<evidence type="ECO:0000256" key="6">
    <source>
        <dbReference type="ARBA" id="ARBA00022989"/>
    </source>
</evidence>
<proteinExistence type="inferred from homology"/>
<feature type="domain" description="Major facilitator superfamily (MFS) profile" evidence="9">
    <location>
        <begin position="13"/>
        <end position="396"/>
    </location>
</feature>
<feature type="transmembrane region" description="Helical" evidence="8">
    <location>
        <begin position="370"/>
        <end position="391"/>
    </location>
</feature>
<feature type="transmembrane region" description="Helical" evidence="8">
    <location>
        <begin position="286"/>
        <end position="304"/>
    </location>
</feature>
<dbReference type="GO" id="GO:0022857">
    <property type="term" value="F:transmembrane transporter activity"/>
    <property type="evidence" value="ECO:0007669"/>
    <property type="project" value="InterPro"/>
</dbReference>
<keyword evidence="3" id="KW-0813">Transport</keyword>
<feature type="transmembrane region" description="Helical" evidence="8">
    <location>
        <begin position="108"/>
        <end position="129"/>
    </location>
</feature>
<feature type="transmembrane region" description="Helical" evidence="8">
    <location>
        <begin position="141"/>
        <end position="163"/>
    </location>
</feature>
<dbReference type="PANTHER" id="PTHR43271">
    <property type="entry name" value="BLL2771 PROTEIN"/>
    <property type="match status" value="1"/>
</dbReference>
<feature type="transmembrane region" description="Helical" evidence="8">
    <location>
        <begin position="310"/>
        <end position="332"/>
    </location>
</feature>
<dbReference type="InterPro" id="IPR036259">
    <property type="entry name" value="MFS_trans_sf"/>
</dbReference>
<gene>
    <name evidence="10" type="primary">ynfM_1</name>
    <name evidence="10" type="ORF">DEAC_c05520</name>
</gene>
<sequence length="414" mass="45354">MNEKPYIKKGTKTFRRTTLAMFFGGFNTFAIMYSTQPLLPVFSREFHISPAAASLSLSLTTMALAISMLFVGSLSEVKGRKPLMIFSLVSASVLAMFTAFVPNYHVLLLFRVLQGIVLAGLPAVAMAYLSEEIERGDLGIAMGLYVSGISVGGMSGRIIIGILTDLFNWRVALGAVGILSVLASLLFCYLLPPSEHFQKRPLEIKMLTKSMINHLKDPSLLCLYGIAFFILGSFVTLYNYIGFQLMARPYSLSQTIVGFIFILYIVGTFSSTWMGRQADLHGRNKMLWLGLLLMALGACLTLQTSLAIKILGIASLTFGFFGSHSIASSWVGHQAIRDKAQASSLYLFFYYAGSSTGGTVGGTFWQAFGWGGVISLILGFVSCAFLLSLYLNHITSKHRQLKANLTPRKQTVHV</sequence>
<dbReference type="Pfam" id="PF07690">
    <property type="entry name" value="MFS_1"/>
    <property type="match status" value="1"/>
</dbReference>
<dbReference type="PATRIC" id="fig|476652.3.peg.560"/>
<evidence type="ECO:0000256" key="2">
    <source>
        <dbReference type="ARBA" id="ARBA00008335"/>
    </source>
</evidence>
<comment type="caution">
    <text evidence="10">The sequence shown here is derived from an EMBL/GenBank/DDBJ whole genome shotgun (WGS) entry which is preliminary data.</text>
</comment>
<reference evidence="10 11" key="1">
    <citation type="submission" date="2015-06" db="EMBL/GenBank/DDBJ databases">
        <title>Draft genome of the moderately acidophilic sulfate reducer Candidatus Desulfosporosinus acididurans strain M1.</title>
        <authorList>
            <person name="Poehlein A."/>
            <person name="Petzsch P."/>
            <person name="Johnson B.D."/>
            <person name="Schloemann M."/>
            <person name="Daniel R."/>
            <person name="Muehling M."/>
        </authorList>
    </citation>
    <scope>NUCLEOTIDE SEQUENCE [LARGE SCALE GENOMIC DNA]</scope>
    <source>
        <strain evidence="10 11">M1</strain>
    </source>
</reference>
<dbReference type="AlphaFoldDB" id="A0A0J1FV78"/>
<feature type="transmembrane region" description="Helical" evidence="8">
    <location>
        <begin position="20"/>
        <end position="39"/>
    </location>
</feature>
<accession>A0A0J1FV78</accession>
<feature type="transmembrane region" description="Helical" evidence="8">
    <location>
        <begin position="253"/>
        <end position="274"/>
    </location>
</feature>
<dbReference type="Gene3D" id="1.20.1250.20">
    <property type="entry name" value="MFS general substrate transporter like domains"/>
    <property type="match status" value="1"/>
</dbReference>
<keyword evidence="5 8" id="KW-0812">Transmembrane</keyword>
<comment type="subcellular location">
    <subcellularLocation>
        <location evidence="1">Cell membrane</location>
        <topology evidence="1">Multi-pass membrane protein</topology>
    </subcellularLocation>
</comment>
<feature type="transmembrane region" description="Helical" evidence="8">
    <location>
        <begin position="220"/>
        <end position="241"/>
    </location>
</feature>
<evidence type="ECO:0000313" key="11">
    <source>
        <dbReference type="Proteomes" id="UP000036356"/>
    </source>
</evidence>
<protein>
    <submittedName>
        <fullName evidence="10">Inner membrane transport protein YnfM</fullName>
    </submittedName>
</protein>
<evidence type="ECO:0000256" key="7">
    <source>
        <dbReference type="ARBA" id="ARBA00023136"/>
    </source>
</evidence>
<feature type="transmembrane region" description="Helical" evidence="8">
    <location>
        <begin position="83"/>
        <end position="102"/>
    </location>
</feature>
<dbReference type="EMBL" id="LDZY01000002">
    <property type="protein sequence ID" value="KLU67340.1"/>
    <property type="molecule type" value="Genomic_DNA"/>
</dbReference>
<feature type="transmembrane region" description="Helical" evidence="8">
    <location>
        <begin position="344"/>
        <end position="364"/>
    </location>
</feature>
<evidence type="ECO:0000313" key="10">
    <source>
        <dbReference type="EMBL" id="KLU67340.1"/>
    </source>
</evidence>
<dbReference type="PANTHER" id="PTHR43271:SF1">
    <property type="entry name" value="INNER MEMBRANE TRANSPORT PROTEIN YNFM"/>
    <property type="match status" value="1"/>
</dbReference>
<dbReference type="SUPFAM" id="SSF103473">
    <property type="entry name" value="MFS general substrate transporter"/>
    <property type="match status" value="1"/>
</dbReference>
<name>A0A0J1FV78_9FIRM</name>
<evidence type="ECO:0000256" key="8">
    <source>
        <dbReference type="SAM" id="Phobius"/>
    </source>
</evidence>
<evidence type="ECO:0000256" key="5">
    <source>
        <dbReference type="ARBA" id="ARBA00022692"/>
    </source>
</evidence>
<dbReference type="InterPro" id="IPR020846">
    <property type="entry name" value="MFS_dom"/>
</dbReference>
<evidence type="ECO:0000256" key="3">
    <source>
        <dbReference type="ARBA" id="ARBA00022448"/>
    </source>
</evidence>
<dbReference type="GO" id="GO:0005886">
    <property type="term" value="C:plasma membrane"/>
    <property type="evidence" value="ECO:0007669"/>
    <property type="project" value="UniProtKB-SubCell"/>
</dbReference>
<dbReference type="RefSeq" id="WP_047808499.1">
    <property type="nucleotide sequence ID" value="NZ_LDZY01000002.1"/>
</dbReference>
<dbReference type="PROSITE" id="PS50850">
    <property type="entry name" value="MFS"/>
    <property type="match status" value="1"/>
</dbReference>
<keyword evidence="4" id="KW-1003">Cell membrane</keyword>